<evidence type="ECO:0000313" key="9">
    <source>
        <dbReference type="EMBL" id="ELR67385.1"/>
    </source>
</evidence>
<evidence type="ECO:0000256" key="3">
    <source>
        <dbReference type="ARBA" id="ARBA00007365"/>
    </source>
</evidence>
<evidence type="ECO:0000259" key="8">
    <source>
        <dbReference type="PROSITE" id="PS50072"/>
    </source>
</evidence>
<dbReference type="RefSeq" id="WP_007461830.1">
    <property type="nucleotide sequence ID" value="NZ_AMZO01000002.1"/>
</dbReference>
<dbReference type="InterPro" id="IPR020892">
    <property type="entry name" value="Cyclophilin-type_PPIase_CS"/>
</dbReference>
<dbReference type="Gene3D" id="2.40.100.10">
    <property type="entry name" value="Cyclophilin-like"/>
    <property type="match status" value="1"/>
</dbReference>
<comment type="caution">
    <text evidence="9">The sequence shown here is derived from an EMBL/GenBank/DDBJ whole genome shotgun (WGS) entry which is preliminary data.</text>
</comment>
<keyword evidence="5 7" id="KW-0697">Rotamase</keyword>
<dbReference type="Proteomes" id="UP000011134">
    <property type="component" value="Unassembled WGS sequence"/>
</dbReference>
<dbReference type="PROSITE" id="PS00170">
    <property type="entry name" value="CSA_PPIASE_1"/>
    <property type="match status" value="1"/>
</dbReference>
<comment type="function">
    <text evidence="1 7">PPIases accelerate the folding of proteins. It catalyzes the cis-trans isomerization of proline imidic peptide bonds in oligopeptides.</text>
</comment>
<evidence type="ECO:0000313" key="10">
    <source>
        <dbReference type="Proteomes" id="UP000011134"/>
    </source>
</evidence>
<dbReference type="InterPro" id="IPR029000">
    <property type="entry name" value="Cyclophilin-like_dom_sf"/>
</dbReference>
<keyword evidence="10" id="KW-1185">Reference proteome</keyword>
<protein>
    <recommendedName>
        <fullName evidence="7">Peptidyl-prolyl cis-trans isomerase</fullName>
        <shortName evidence="7">PPIase</shortName>
        <ecNumber evidence="7">5.2.1.8</ecNumber>
    </recommendedName>
</protein>
<keyword evidence="6 7" id="KW-0413">Isomerase</keyword>
<dbReference type="SUPFAM" id="SSF50891">
    <property type="entry name" value="Cyclophilin-like"/>
    <property type="match status" value="1"/>
</dbReference>
<dbReference type="InterPro" id="IPR024936">
    <property type="entry name" value="Cyclophilin-type_PPIase"/>
</dbReference>
<comment type="similarity">
    <text evidence="3 7">Belongs to the cyclophilin-type PPIase family.</text>
</comment>
<dbReference type="EMBL" id="AMZO01000002">
    <property type="protein sequence ID" value="ELR67385.1"/>
    <property type="molecule type" value="Genomic_DNA"/>
</dbReference>
<name>L8JEY1_9GAMM</name>
<dbReference type="PIRSF" id="PIRSF001467">
    <property type="entry name" value="Peptidylpro_ismrse"/>
    <property type="match status" value="1"/>
</dbReference>
<comment type="subcellular location">
    <subcellularLocation>
        <location evidence="2">Cytoplasm</location>
    </subcellularLocation>
</comment>
<organism evidence="9 10">
    <name type="scientific">Photobacterium marinum</name>
    <dbReference type="NCBI Taxonomy" id="1056511"/>
    <lineage>
        <taxon>Bacteria</taxon>
        <taxon>Pseudomonadati</taxon>
        <taxon>Pseudomonadota</taxon>
        <taxon>Gammaproteobacteria</taxon>
        <taxon>Vibrionales</taxon>
        <taxon>Vibrionaceae</taxon>
        <taxon>Photobacterium</taxon>
    </lineage>
</organism>
<dbReference type="GO" id="GO:0006457">
    <property type="term" value="P:protein folding"/>
    <property type="evidence" value="ECO:0007669"/>
    <property type="project" value="InterPro"/>
</dbReference>
<keyword evidence="4" id="KW-0963">Cytoplasm</keyword>
<comment type="catalytic activity">
    <reaction evidence="7">
        <text>[protein]-peptidylproline (omega=180) = [protein]-peptidylproline (omega=0)</text>
        <dbReference type="Rhea" id="RHEA:16237"/>
        <dbReference type="Rhea" id="RHEA-COMP:10747"/>
        <dbReference type="Rhea" id="RHEA-COMP:10748"/>
        <dbReference type="ChEBI" id="CHEBI:83833"/>
        <dbReference type="ChEBI" id="CHEBI:83834"/>
        <dbReference type="EC" id="5.2.1.8"/>
    </reaction>
</comment>
<dbReference type="Pfam" id="PF00160">
    <property type="entry name" value="Pro_isomerase"/>
    <property type="match status" value="1"/>
</dbReference>
<evidence type="ECO:0000256" key="7">
    <source>
        <dbReference type="RuleBase" id="RU363019"/>
    </source>
</evidence>
<evidence type="ECO:0000256" key="4">
    <source>
        <dbReference type="ARBA" id="ARBA00022490"/>
    </source>
</evidence>
<dbReference type="AlphaFoldDB" id="L8JEY1"/>
<dbReference type="OrthoDB" id="9807797at2"/>
<dbReference type="CDD" id="cd01920">
    <property type="entry name" value="cyclophilin_EcCYP_like"/>
    <property type="match status" value="1"/>
</dbReference>
<evidence type="ECO:0000256" key="2">
    <source>
        <dbReference type="ARBA" id="ARBA00004496"/>
    </source>
</evidence>
<accession>L8JEY1</accession>
<evidence type="ECO:0000256" key="6">
    <source>
        <dbReference type="ARBA" id="ARBA00023235"/>
    </source>
</evidence>
<dbReference type="PATRIC" id="fig|1056511.3.peg.385"/>
<dbReference type="EC" id="5.2.1.8" evidence="7"/>
<dbReference type="PRINTS" id="PR00153">
    <property type="entry name" value="CSAPPISMRASE"/>
</dbReference>
<dbReference type="FunFam" id="2.40.100.10:FF:000004">
    <property type="entry name" value="Peptidyl-prolyl cis-trans isomerase"/>
    <property type="match status" value="1"/>
</dbReference>
<gene>
    <name evidence="9" type="ORF">C942_01313</name>
</gene>
<dbReference type="GO" id="GO:0005737">
    <property type="term" value="C:cytoplasm"/>
    <property type="evidence" value="ECO:0007669"/>
    <property type="project" value="UniProtKB-SubCell"/>
</dbReference>
<evidence type="ECO:0000256" key="1">
    <source>
        <dbReference type="ARBA" id="ARBA00002388"/>
    </source>
</evidence>
<evidence type="ECO:0000256" key="5">
    <source>
        <dbReference type="ARBA" id="ARBA00023110"/>
    </source>
</evidence>
<dbReference type="InterPro" id="IPR002130">
    <property type="entry name" value="Cyclophilin-type_PPIase_dom"/>
</dbReference>
<dbReference type="GO" id="GO:0003755">
    <property type="term" value="F:peptidyl-prolyl cis-trans isomerase activity"/>
    <property type="evidence" value="ECO:0007669"/>
    <property type="project" value="UniProtKB-UniRule"/>
</dbReference>
<dbReference type="PROSITE" id="PS50072">
    <property type="entry name" value="CSA_PPIASE_2"/>
    <property type="match status" value="1"/>
</dbReference>
<feature type="domain" description="PPIase cyclophilin-type" evidence="8">
    <location>
        <begin position="1"/>
        <end position="163"/>
    </location>
</feature>
<dbReference type="InterPro" id="IPR044665">
    <property type="entry name" value="E_coli_cyclophilin_A-like"/>
</dbReference>
<sequence length="165" mass="18265">MVTLHTTFGDIKIQLNTEQAPETCANFLQYCRDGFYNGTLFHRVIDGFMIQGGGMASGMVEKETRAPIKNEANNGLSNKVGTLAMARTMEPHSASSQFFINVNDNKFLDFKSETPDGWGYCVFAEVVEGMDVVNKIKGVSTGNWGYVHQDVPVEEVVINDVTIEE</sequence>
<reference evidence="9 10" key="1">
    <citation type="submission" date="2012-12" db="EMBL/GenBank/DDBJ databases">
        <title>Genome Assembly of Photobacterium sp. AK15.</title>
        <authorList>
            <person name="Khatri I."/>
            <person name="Vaidya B."/>
            <person name="Srinivas T.N.R."/>
            <person name="Subramanian S."/>
            <person name="Pinnaka A."/>
        </authorList>
    </citation>
    <scope>NUCLEOTIDE SEQUENCE [LARGE SCALE GENOMIC DNA]</scope>
    <source>
        <strain evidence="9 10">AK15</strain>
    </source>
</reference>
<dbReference type="PANTHER" id="PTHR43246">
    <property type="entry name" value="PEPTIDYL-PROLYL CIS-TRANS ISOMERASE CYP38, CHLOROPLASTIC"/>
    <property type="match status" value="1"/>
</dbReference>
<proteinExistence type="inferred from homology"/>